<reference evidence="1 2" key="1">
    <citation type="submission" date="2014-11" db="EMBL/GenBank/DDBJ databases">
        <title>Draft Genome Sequences of Xanthomonas vesicatoria Strains from the Balkan Peninsula.</title>
        <authorList>
            <person name="Vancheva T."/>
            <person name="Lefeuvre P."/>
            <person name="Bogatzevska N."/>
            <person name="Moncheva P."/>
            <person name="Koebnik R."/>
        </authorList>
    </citation>
    <scope>NUCLEOTIDE SEQUENCE [LARGE SCALE GENOMIC DNA]</scope>
    <source>
        <strain evidence="1 2">53M</strain>
    </source>
</reference>
<sequence>MTAKIVDLAAPGATGDWWSGADLCDEHLIRDVDAMNTLIRRCAPPSPACRRREIGSRAMLLECRLRTLQTCIATPAQHDDTGPDRMSG</sequence>
<dbReference type="EMBL" id="JSYJ01000070">
    <property type="protein sequence ID" value="KHM94037.1"/>
    <property type="molecule type" value="Genomic_DNA"/>
</dbReference>
<name>A0AAJ0IY15_9XANT</name>
<dbReference type="Proteomes" id="UP000030969">
    <property type="component" value="Unassembled WGS sequence"/>
</dbReference>
<dbReference type="AlphaFoldDB" id="A0AAJ0IY15"/>
<evidence type="ECO:0000313" key="1">
    <source>
        <dbReference type="EMBL" id="KHM94037.1"/>
    </source>
</evidence>
<comment type="caution">
    <text evidence="1">The sequence shown here is derived from an EMBL/GenBank/DDBJ whole genome shotgun (WGS) entry which is preliminary data.</text>
</comment>
<organism evidence="1 2">
    <name type="scientific">Xanthomonas vesicatoria</name>
    <dbReference type="NCBI Taxonomy" id="56460"/>
    <lineage>
        <taxon>Bacteria</taxon>
        <taxon>Pseudomonadati</taxon>
        <taxon>Pseudomonadota</taxon>
        <taxon>Gammaproteobacteria</taxon>
        <taxon>Lysobacterales</taxon>
        <taxon>Lysobacteraceae</taxon>
        <taxon>Xanthomonas</taxon>
    </lineage>
</organism>
<proteinExistence type="predicted"/>
<protein>
    <submittedName>
        <fullName evidence="1">Uncharacterized protein</fullName>
    </submittedName>
</protein>
<accession>A0AAJ0IY15</accession>
<gene>
    <name evidence="1" type="ORF">OR61_12595</name>
</gene>
<evidence type="ECO:0000313" key="2">
    <source>
        <dbReference type="Proteomes" id="UP000030969"/>
    </source>
</evidence>